<dbReference type="SUPFAM" id="SSF57716">
    <property type="entry name" value="Glucocorticoid receptor-like (DNA-binding domain)"/>
    <property type="match status" value="1"/>
</dbReference>
<dbReference type="InterPro" id="IPR000679">
    <property type="entry name" value="Znf_GATA"/>
</dbReference>
<evidence type="ECO:0000259" key="6">
    <source>
        <dbReference type="PROSITE" id="PS50114"/>
    </source>
</evidence>
<dbReference type="OrthoDB" id="2162994at2759"/>
<dbReference type="GO" id="GO:0006355">
    <property type="term" value="P:regulation of DNA-templated transcription"/>
    <property type="evidence" value="ECO:0007669"/>
    <property type="project" value="InterPro"/>
</dbReference>
<dbReference type="PROSITE" id="PS50114">
    <property type="entry name" value="GATA_ZN_FINGER_2"/>
    <property type="match status" value="1"/>
</dbReference>
<dbReference type="Gene3D" id="3.30.50.10">
    <property type="entry name" value="Erythroid Transcription Factor GATA-1, subunit A"/>
    <property type="match status" value="1"/>
</dbReference>
<dbReference type="AlphaFoldDB" id="A0A8H7VKY2"/>
<feature type="region of interest" description="Disordered" evidence="5">
    <location>
        <begin position="102"/>
        <end position="128"/>
    </location>
</feature>
<feature type="region of interest" description="Disordered" evidence="5">
    <location>
        <begin position="511"/>
        <end position="576"/>
    </location>
</feature>
<keyword evidence="2 4" id="KW-0863">Zinc-finger</keyword>
<dbReference type="InterPro" id="IPR013088">
    <property type="entry name" value="Znf_NHR/GATA"/>
</dbReference>
<dbReference type="SMART" id="SM00401">
    <property type="entry name" value="ZnF_GATA"/>
    <property type="match status" value="1"/>
</dbReference>
<dbReference type="Proteomes" id="UP000646827">
    <property type="component" value="Unassembled WGS sequence"/>
</dbReference>
<feature type="compositionally biased region" description="Polar residues" evidence="5">
    <location>
        <begin position="616"/>
        <end position="626"/>
    </location>
</feature>
<reference evidence="7 8" key="1">
    <citation type="submission" date="2020-12" db="EMBL/GenBank/DDBJ databases">
        <title>Metabolic potential, ecology and presence of endohyphal bacteria is reflected in genomic diversity of Mucoromycotina.</title>
        <authorList>
            <person name="Muszewska A."/>
            <person name="Okrasinska A."/>
            <person name="Steczkiewicz K."/>
            <person name="Drgas O."/>
            <person name="Orlowska M."/>
            <person name="Perlinska-Lenart U."/>
            <person name="Aleksandrzak-Piekarczyk T."/>
            <person name="Szatraj K."/>
            <person name="Zielenkiewicz U."/>
            <person name="Pilsyk S."/>
            <person name="Malc E."/>
            <person name="Mieczkowski P."/>
            <person name="Kruszewska J.S."/>
            <person name="Biernat P."/>
            <person name="Pawlowska J."/>
        </authorList>
    </citation>
    <scope>NUCLEOTIDE SEQUENCE [LARGE SCALE GENOMIC DNA]</scope>
    <source>
        <strain evidence="7 8">CBS 142.35</strain>
    </source>
</reference>
<dbReference type="PANTHER" id="PTHR45658">
    <property type="entry name" value="GATA TRANSCRIPTION FACTOR"/>
    <property type="match status" value="1"/>
</dbReference>
<feature type="compositionally biased region" description="Low complexity" evidence="5">
    <location>
        <begin position="102"/>
        <end position="123"/>
    </location>
</feature>
<feature type="region of interest" description="Disordered" evidence="5">
    <location>
        <begin position="1"/>
        <end position="29"/>
    </location>
</feature>
<proteinExistence type="predicted"/>
<feature type="compositionally biased region" description="Acidic residues" evidence="5">
    <location>
        <begin position="381"/>
        <end position="395"/>
    </location>
</feature>
<keyword evidence="3" id="KW-0862">Zinc</keyword>
<name>A0A8H7VKY2_9FUNG</name>
<organism evidence="7 8">
    <name type="scientific">Circinella minor</name>
    <dbReference type="NCBI Taxonomy" id="1195481"/>
    <lineage>
        <taxon>Eukaryota</taxon>
        <taxon>Fungi</taxon>
        <taxon>Fungi incertae sedis</taxon>
        <taxon>Mucoromycota</taxon>
        <taxon>Mucoromycotina</taxon>
        <taxon>Mucoromycetes</taxon>
        <taxon>Mucorales</taxon>
        <taxon>Lichtheimiaceae</taxon>
        <taxon>Circinella</taxon>
    </lineage>
</organism>
<comment type="caution">
    <text evidence="7">The sequence shown here is derived from an EMBL/GenBank/DDBJ whole genome shotgun (WGS) entry which is preliminary data.</text>
</comment>
<dbReference type="InterPro" id="IPR051140">
    <property type="entry name" value="GATA_TF"/>
</dbReference>
<evidence type="ECO:0000313" key="8">
    <source>
        <dbReference type="Proteomes" id="UP000646827"/>
    </source>
</evidence>
<dbReference type="GO" id="GO:0008270">
    <property type="term" value="F:zinc ion binding"/>
    <property type="evidence" value="ECO:0007669"/>
    <property type="project" value="UniProtKB-KW"/>
</dbReference>
<dbReference type="GO" id="GO:0043565">
    <property type="term" value="F:sequence-specific DNA binding"/>
    <property type="evidence" value="ECO:0007669"/>
    <property type="project" value="InterPro"/>
</dbReference>
<protein>
    <recommendedName>
        <fullName evidence="6">GATA-type domain-containing protein</fullName>
    </recommendedName>
</protein>
<gene>
    <name evidence="7" type="ORF">INT45_013153</name>
</gene>
<feature type="compositionally biased region" description="Low complexity" evidence="5">
    <location>
        <begin position="259"/>
        <end position="281"/>
    </location>
</feature>
<feature type="compositionally biased region" description="Basic residues" evidence="5">
    <location>
        <begin position="545"/>
        <end position="563"/>
    </location>
</feature>
<sequence>MASLARPRANSERIPGTNGGNDITATTTLSNNMNNTSWIPEAFHRYTLPVNLNQDSISPDGGWTHRIQSRFLGVASLKAGSLCFPNTVSFYEITESEISEIASSSSSKRSSPSQQQQQLQESSDNNDPDCCVDALLSLSTSEIFLGRSSPIALPPKKRKRRRVIRYDVIFCLDTIHTTNHPPLDREYFLFPRDAVVEAVNQTSPFEVLVSYHLPKSSESSSTLHSMYLCSCTCNNNYPSKLEEFAAVCSSSGHFTSSSSSSLSSSPSPSLPSSSSTSLPPTHRSNQRRLTDPGLLLWKPDCHVLNMQLFGVSRDLYIAMKQSVSGFETVCQRTMELMRLHTERLTSEKKEDATSMPIALTKTEIQSEEEDMYDKRQLPWSSDDDYEDEDYEDDQTSDFCMTSPHSKSSSSARGSPPASSSLSSSITTTNNTTTTATNNSNNTPAPSAPTSSTTSTTATGSTKRNTNNNSSSLKKCLYCGSKSTPMWRRGPQGAGTLCNACGVKWKHGKILCGNDTGPAPTLATTTTSSSRRRSSSNKSNSSNNERKRKTTTKKRSKAKERNKRPPPPPASAVTAAPSLSEDDDLMTGIIHNNNNNISNSNYTTTTTSSVFPRNIHGTGSNATGAASSWETQHASSLSSYSQSLDDTTFSPLESFSSSPNSSTSIHDSMMLDKFSAGVDAVEAATVLTLLKRS</sequence>
<feature type="region of interest" description="Disordered" evidence="5">
    <location>
        <begin position="259"/>
        <end position="287"/>
    </location>
</feature>
<keyword evidence="1" id="KW-0479">Metal-binding</keyword>
<dbReference type="CDD" id="cd00202">
    <property type="entry name" value="ZnF_GATA"/>
    <property type="match status" value="1"/>
</dbReference>
<dbReference type="EMBL" id="JAEPRB010000231">
    <property type="protein sequence ID" value="KAG2218409.1"/>
    <property type="molecule type" value="Genomic_DNA"/>
</dbReference>
<evidence type="ECO:0000256" key="5">
    <source>
        <dbReference type="SAM" id="MobiDB-lite"/>
    </source>
</evidence>
<dbReference type="Pfam" id="PF00320">
    <property type="entry name" value="GATA"/>
    <property type="match status" value="1"/>
</dbReference>
<feature type="region of interest" description="Disordered" evidence="5">
    <location>
        <begin position="607"/>
        <end position="626"/>
    </location>
</feature>
<feature type="region of interest" description="Disordered" evidence="5">
    <location>
        <begin position="344"/>
        <end position="469"/>
    </location>
</feature>
<evidence type="ECO:0000256" key="2">
    <source>
        <dbReference type="ARBA" id="ARBA00022771"/>
    </source>
</evidence>
<feature type="compositionally biased region" description="Low complexity" evidence="5">
    <location>
        <begin position="401"/>
        <end position="469"/>
    </location>
</feature>
<evidence type="ECO:0000256" key="1">
    <source>
        <dbReference type="ARBA" id="ARBA00022723"/>
    </source>
</evidence>
<evidence type="ECO:0000256" key="3">
    <source>
        <dbReference type="ARBA" id="ARBA00022833"/>
    </source>
</evidence>
<evidence type="ECO:0000256" key="4">
    <source>
        <dbReference type="PROSITE-ProRule" id="PRU00094"/>
    </source>
</evidence>
<keyword evidence="8" id="KW-1185">Reference proteome</keyword>
<accession>A0A8H7VKY2</accession>
<dbReference type="PANTHER" id="PTHR45658:SF18">
    <property type="entry name" value="PROTEIN GAT2"/>
    <property type="match status" value="1"/>
</dbReference>
<feature type="domain" description="GATA-type" evidence="6">
    <location>
        <begin position="469"/>
        <end position="505"/>
    </location>
</feature>
<evidence type="ECO:0000313" key="7">
    <source>
        <dbReference type="EMBL" id="KAG2218409.1"/>
    </source>
</evidence>